<feature type="transmembrane region" description="Helical" evidence="1">
    <location>
        <begin position="230"/>
        <end position="253"/>
    </location>
</feature>
<keyword evidence="3" id="KW-1185">Reference proteome</keyword>
<dbReference type="PANTHER" id="PTHR18640:SF5">
    <property type="entry name" value="SODIUM_BILE ACID COTRANSPORTER 7"/>
    <property type="match status" value="1"/>
</dbReference>
<reference evidence="2 3" key="1">
    <citation type="submission" date="2017-05" db="EMBL/GenBank/DDBJ databases">
        <authorList>
            <person name="Song R."/>
            <person name="Chenine A.L."/>
            <person name="Ruprecht R.M."/>
        </authorList>
    </citation>
    <scope>NUCLEOTIDE SEQUENCE [LARGE SCALE GENOMIC DNA]</scope>
    <source>
        <strain evidence="2 3">DSM 26136</strain>
    </source>
</reference>
<feature type="transmembrane region" description="Helical" evidence="1">
    <location>
        <begin position="66"/>
        <end position="87"/>
    </location>
</feature>
<protein>
    <submittedName>
        <fullName evidence="2">Bile acid:sodium symporter</fullName>
    </submittedName>
</protein>
<dbReference type="Pfam" id="PF13593">
    <property type="entry name" value="SBF_like"/>
    <property type="match status" value="1"/>
</dbReference>
<dbReference type="PANTHER" id="PTHR18640">
    <property type="entry name" value="SOLUTE CARRIER FAMILY 10 MEMBER 7"/>
    <property type="match status" value="1"/>
</dbReference>
<dbReference type="EMBL" id="CP021455">
    <property type="protein sequence ID" value="ARU06903.1"/>
    <property type="molecule type" value="Genomic_DNA"/>
</dbReference>
<evidence type="ECO:0000256" key="1">
    <source>
        <dbReference type="SAM" id="Phobius"/>
    </source>
</evidence>
<feature type="transmembrane region" description="Helical" evidence="1">
    <location>
        <begin position="99"/>
        <end position="120"/>
    </location>
</feature>
<proteinExistence type="predicted"/>
<evidence type="ECO:0000313" key="2">
    <source>
        <dbReference type="EMBL" id="ARU06903.1"/>
    </source>
</evidence>
<dbReference type="Gene3D" id="1.20.1530.20">
    <property type="match status" value="1"/>
</dbReference>
<accession>A0A1Y0ETH7</accession>
<feature type="transmembrane region" description="Helical" evidence="1">
    <location>
        <begin position="274"/>
        <end position="294"/>
    </location>
</feature>
<gene>
    <name evidence="2" type="ORF">CCO03_15395</name>
</gene>
<dbReference type="InterPro" id="IPR016833">
    <property type="entry name" value="Put_Na-Bile_cotransptr"/>
</dbReference>
<organism evidence="2 3">
    <name type="scientific">Comamonas serinivorans</name>
    <dbReference type="NCBI Taxonomy" id="1082851"/>
    <lineage>
        <taxon>Bacteria</taxon>
        <taxon>Pseudomonadati</taxon>
        <taxon>Pseudomonadota</taxon>
        <taxon>Betaproteobacteria</taxon>
        <taxon>Burkholderiales</taxon>
        <taxon>Comamonadaceae</taxon>
        <taxon>Comamonas</taxon>
    </lineage>
</organism>
<dbReference type="KEGG" id="cser:CCO03_15395"/>
<keyword evidence="1" id="KW-0472">Membrane</keyword>
<feature type="transmembrane region" description="Helical" evidence="1">
    <location>
        <begin position="127"/>
        <end position="153"/>
    </location>
</feature>
<dbReference type="OrthoDB" id="9792271at2"/>
<evidence type="ECO:0000313" key="3">
    <source>
        <dbReference type="Proteomes" id="UP000196138"/>
    </source>
</evidence>
<feature type="transmembrane region" description="Helical" evidence="1">
    <location>
        <begin position="12"/>
        <end position="28"/>
    </location>
</feature>
<dbReference type="Proteomes" id="UP000196138">
    <property type="component" value="Chromosome"/>
</dbReference>
<keyword evidence="1" id="KW-0812">Transmembrane</keyword>
<sequence>MSRPRFLPDNFTLLLITVVLLASFVPVYGQGAQLFEAITTVAIGLLFFLHGAKLSREAIIGGITHWRLHVLIMLCTFALFPLLGWALRPVLQPLVTPDLYVGVLYLCVLPATVQSAIAFTAMARGNVAAAICSASASTLLGVFITPVLVNLLVVPGQHAGQSLDAVGKILLQLLLPFVVGHLMRPWVGEWVKAHAKLVKVVDQGSILLVVYAAFSAAVVAGLWRETPWPALIGLVVLCCVLLAVVLVSTTLLARKLGFSKEDEITIVFCGSKKSLASGVPMAQVLFPAAMAGPVLLPVMLFHQIQLMVCAQLALRYGRRPD</sequence>
<dbReference type="AlphaFoldDB" id="A0A1Y0ETH7"/>
<dbReference type="PIRSF" id="PIRSF026166">
    <property type="entry name" value="UCP026166"/>
    <property type="match status" value="1"/>
</dbReference>
<keyword evidence="1" id="KW-1133">Transmembrane helix</keyword>
<feature type="transmembrane region" description="Helical" evidence="1">
    <location>
        <begin position="204"/>
        <end position="224"/>
    </location>
</feature>
<name>A0A1Y0ETH7_9BURK</name>
<feature type="transmembrane region" description="Helical" evidence="1">
    <location>
        <begin position="34"/>
        <end position="54"/>
    </location>
</feature>
<dbReference type="GO" id="GO:0005886">
    <property type="term" value="C:plasma membrane"/>
    <property type="evidence" value="ECO:0007669"/>
    <property type="project" value="TreeGrafter"/>
</dbReference>
<dbReference type="InterPro" id="IPR038770">
    <property type="entry name" value="Na+/solute_symporter_sf"/>
</dbReference>
<dbReference type="RefSeq" id="WP_087284785.1">
    <property type="nucleotide sequence ID" value="NZ_CP021455.1"/>
</dbReference>